<dbReference type="AlphaFoldDB" id="A0A545TE37"/>
<feature type="transmembrane region" description="Helical" evidence="13">
    <location>
        <begin position="135"/>
        <end position="158"/>
    </location>
</feature>
<keyword evidence="15" id="KW-1185">Reference proteome</keyword>
<feature type="transmembrane region" description="Helical" evidence="13">
    <location>
        <begin position="206"/>
        <end position="224"/>
    </location>
</feature>
<name>A0A545TE37_9GAMM</name>
<dbReference type="Proteomes" id="UP000317839">
    <property type="component" value="Unassembled WGS sequence"/>
</dbReference>
<evidence type="ECO:0000256" key="12">
    <source>
        <dbReference type="ARBA" id="ARBA00034430"/>
    </source>
</evidence>
<keyword evidence="3" id="KW-0813">Transport</keyword>
<evidence type="ECO:0000256" key="5">
    <source>
        <dbReference type="ARBA" id="ARBA00022692"/>
    </source>
</evidence>
<evidence type="ECO:0000256" key="1">
    <source>
        <dbReference type="ARBA" id="ARBA00004141"/>
    </source>
</evidence>
<evidence type="ECO:0000313" key="14">
    <source>
        <dbReference type="EMBL" id="TQV75484.1"/>
    </source>
</evidence>
<comment type="catalytic activity">
    <reaction evidence="12">
        <text>K(+)(in) = K(+)(out)</text>
        <dbReference type="Rhea" id="RHEA:29463"/>
        <dbReference type="ChEBI" id="CHEBI:29103"/>
    </reaction>
</comment>
<dbReference type="GO" id="GO:0015252">
    <property type="term" value="F:proton channel activity"/>
    <property type="evidence" value="ECO:0007669"/>
    <property type="project" value="InterPro"/>
</dbReference>
<dbReference type="Pfam" id="PF06736">
    <property type="entry name" value="TMEM175"/>
    <property type="match status" value="1"/>
</dbReference>
<gene>
    <name evidence="14" type="ORF">FLL45_11240</name>
</gene>
<evidence type="ECO:0000256" key="13">
    <source>
        <dbReference type="SAM" id="Phobius"/>
    </source>
</evidence>
<evidence type="ECO:0000256" key="3">
    <source>
        <dbReference type="ARBA" id="ARBA00022448"/>
    </source>
</evidence>
<keyword evidence="10 13" id="KW-0472">Membrane</keyword>
<evidence type="ECO:0000256" key="8">
    <source>
        <dbReference type="ARBA" id="ARBA00022989"/>
    </source>
</evidence>
<feature type="transmembrane region" description="Helical" evidence="13">
    <location>
        <begin position="179"/>
        <end position="200"/>
    </location>
</feature>
<keyword evidence="7" id="KW-0630">Potassium</keyword>
<proteinExistence type="inferred from homology"/>
<sequence>MSIKKDWPEFEMRGAAMDRLETFVAAALAFAVSMVVISVDGVPQSFAEFYNAVKTIPAFAASFAIIAWIWHSHANWCRRYGLEDGKTVFLSCCLVFLVLVYIYPLKLTMQGFFAVLTDGFAPMNMSFDAYWKVRFMFAFYSVGFLLVTLNFVALYYHALNSKNALKLSIYEYLDTKFDIQNWLAASGVALFCLVLALLLPDELIGFSGYANFLLFPVLSGMGLYHSKKRSDLLEQDET</sequence>
<comment type="caution">
    <text evidence="14">The sequence shown here is derived from an EMBL/GenBank/DDBJ whole genome shotgun (WGS) entry which is preliminary data.</text>
</comment>
<evidence type="ECO:0000256" key="7">
    <source>
        <dbReference type="ARBA" id="ARBA00022958"/>
    </source>
</evidence>
<dbReference type="RefSeq" id="WP_142942098.1">
    <property type="nucleotide sequence ID" value="NZ_VIKR01000002.1"/>
</dbReference>
<dbReference type="GO" id="GO:0005267">
    <property type="term" value="F:potassium channel activity"/>
    <property type="evidence" value="ECO:0007669"/>
    <property type="project" value="UniProtKB-KW"/>
</dbReference>
<evidence type="ECO:0000256" key="2">
    <source>
        <dbReference type="ARBA" id="ARBA00006920"/>
    </source>
</evidence>
<comment type="subcellular location">
    <subcellularLocation>
        <location evidence="1">Membrane</location>
        <topology evidence="1">Multi-pass membrane protein</topology>
    </subcellularLocation>
</comment>
<accession>A0A545TE37</accession>
<dbReference type="GO" id="GO:0016020">
    <property type="term" value="C:membrane"/>
    <property type="evidence" value="ECO:0007669"/>
    <property type="project" value="UniProtKB-SubCell"/>
</dbReference>
<dbReference type="OrthoDB" id="7570568at2"/>
<feature type="transmembrane region" description="Helical" evidence="13">
    <location>
        <begin position="88"/>
        <end position="115"/>
    </location>
</feature>
<reference evidence="14 15" key="1">
    <citation type="submission" date="2019-06" db="EMBL/GenBank/DDBJ databases">
        <title>Draft genome of Aliikangiella marina GYP-15.</title>
        <authorList>
            <person name="Wang G."/>
        </authorList>
    </citation>
    <scope>NUCLEOTIDE SEQUENCE [LARGE SCALE GENOMIC DNA]</scope>
    <source>
        <strain evidence="14 15">GYP-15</strain>
    </source>
</reference>
<evidence type="ECO:0000256" key="11">
    <source>
        <dbReference type="ARBA" id="ARBA00023303"/>
    </source>
</evidence>
<keyword evidence="6" id="KW-0631">Potassium channel</keyword>
<organism evidence="14 15">
    <name type="scientific">Aliikangiella marina</name>
    <dbReference type="NCBI Taxonomy" id="1712262"/>
    <lineage>
        <taxon>Bacteria</taxon>
        <taxon>Pseudomonadati</taxon>
        <taxon>Pseudomonadota</taxon>
        <taxon>Gammaproteobacteria</taxon>
        <taxon>Oceanospirillales</taxon>
        <taxon>Pleioneaceae</taxon>
        <taxon>Aliikangiella</taxon>
    </lineage>
</organism>
<keyword evidence="8 13" id="KW-1133">Transmembrane helix</keyword>
<evidence type="ECO:0000256" key="9">
    <source>
        <dbReference type="ARBA" id="ARBA00023065"/>
    </source>
</evidence>
<evidence type="ECO:0000256" key="10">
    <source>
        <dbReference type="ARBA" id="ARBA00023136"/>
    </source>
</evidence>
<keyword evidence="4" id="KW-0633">Potassium transport</keyword>
<evidence type="ECO:0000256" key="6">
    <source>
        <dbReference type="ARBA" id="ARBA00022826"/>
    </source>
</evidence>
<comment type="similarity">
    <text evidence="2">Belongs to the TMEM175 family.</text>
</comment>
<keyword evidence="5 13" id="KW-0812">Transmembrane</keyword>
<evidence type="ECO:0000313" key="15">
    <source>
        <dbReference type="Proteomes" id="UP000317839"/>
    </source>
</evidence>
<keyword evidence="11" id="KW-0407">Ion channel</keyword>
<keyword evidence="9" id="KW-0406">Ion transport</keyword>
<evidence type="ECO:0000256" key="4">
    <source>
        <dbReference type="ARBA" id="ARBA00022538"/>
    </source>
</evidence>
<protein>
    <submittedName>
        <fullName evidence="14">DUF1211 domain-containing protein</fullName>
    </submittedName>
</protein>
<dbReference type="EMBL" id="VIKR01000002">
    <property type="protein sequence ID" value="TQV75484.1"/>
    <property type="molecule type" value="Genomic_DNA"/>
</dbReference>
<feature type="transmembrane region" description="Helical" evidence="13">
    <location>
        <begin position="59"/>
        <end position="76"/>
    </location>
</feature>
<feature type="transmembrane region" description="Helical" evidence="13">
    <location>
        <begin position="20"/>
        <end position="39"/>
    </location>
</feature>
<dbReference type="InterPro" id="IPR010617">
    <property type="entry name" value="TMEM175-like"/>
</dbReference>